<sequence>MGRMIRYVRLLKTPNIFPNSLFTTRSVIYRMKSSDSGDRIIDVNKIRNFSIVAHVDHGKSTLADRLLEITGVIKPGAEHAQILDNLQVERERGITVKAVTASLNYTLNNEQYLLNLIDTPGHVDFSNEVVRSVAACQGVILLVDANEGIQAQTVAVHSLAKKNNLVIIPTLNKVDLPRANPDKVKAQLKSVFNIDPETVMSISAKKGWGVKELLEAVIQRIPPPQVNNDEHFRAHIIDTWHDKFRGVLCLAYIHSGKVKVGQSVRWKSDPKQHSVKYLALLRPKEEPIEEATAGQVVMVGCGPKGGGNVGDQLLALESSENADVSSIPPVRHMVYAGIFPADQSQHPLLSDAIKKLALNDSAVSVKNDTSPALGQGWRVGFLGLLHLDVFTQRLLQEYKAEAILTAPSVPYKVKVQGSKAIKKYKGEEVIITNPLLLPEAQNIAEYYEPFVIGTIITPVEYIGTVTTLCIDRRGTPLPSSAVDESMTMLQFILPLSEVVIDFHDTLKSITSGFASFDYQDHGFHPSALVRLDILLNGVLVEELSTIVHVSRLEYNARRLTEKLKEMIPRQMVQVAIQAVVAGKVFARETIKAYRKDVTAKLYGGDVTRRKKLLKQQAEGKKKMRSVANIKIPRNTFIDVLKR</sequence>
<feature type="domain" description="Tr-type G" evidence="9">
    <location>
        <begin position="44"/>
        <end position="225"/>
    </location>
</feature>
<dbReference type="Pfam" id="PF00009">
    <property type="entry name" value="GTP_EFTU"/>
    <property type="match status" value="1"/>
</dbReference>
<dbReference type="InterPro" id="IPR027417">
    <property type="entry name" value="P-loop_NTPase"/>
</dbReference>
<dbReference type="InterPro" id="IPR035647">
    <property type="entry name" value="EFG_III/V"/>
</dbReference>
<protein>
    <recommendedName>
        <fullName evidence="8">Translation factor GUF1 homolog, mitochondrial</fullName>
        <ecNumber evidence="8">3.6.5.n1</ecNumber>
    </recommendedName>
    <alternativeName>
        <fullName evidence="8">Elongation factor 4 homolog</fullName>
        <shortName evidence="8">EF-4</shortName>
    </alternativeName>
    <alternativeName>
        <fullName evidence="8">GTPase GUF1 homolog</fullName>
    </alternativeName>
    <alternativeName>
        <fullName evidence="8">Ribosomal back-translocase</fullName>
    </alternativeName>
</protein>
<keyword evidence="7 8" id="KW-0472">Membrane</keyword>
<feature type="binding site" evidence="8">
    <location>
        <begin position="172"/>
        <end position="175"/>
    </location>
    <ligand>
        <name>GTP</name>
        <dbReference type="ChEBI" id="CHEBI:37565"/>
    </ligand>
</feature>
<dbReference type="Gene3D" id="3.30.70.2570">
    <property type="entry name" value="Elongation factor 4, C-terminal domain"/>
    <property type="match status" value="1"/>
</dbReference>
<comment type="subcellular location">
    <subcellularLocation>
        <location evidence="8">Mitochondrion inner membrane</location>
        <topology evidence="8">Peripheral membrane protein</topology>
        <orientation evidence="8">Matrix side</orientation>
    </subcellularLocation>
</comment>
<dbReference type="InterPro" id="IPR005225">
    <property type="entry name" value="Small_GTP-bd"/>
</dbReference>
<dbReference type="SUPFAM" id="SSF52540">
    <property type="entry name" value="P-loop containing nucleoside triphosphate hydrolases"/>
    <property type="match status" value="1"/>
</dbReference>
<dbReference type="Gene3D" id="2.40.30.10">
    <property type="entry name" value="Translation factors"/>
    <property type="match status" value="1"/>
</dbReference>
<dbReference type="HAMAP" id="MF_00071">
    <property type="entry name" value="LepA"/>
    <property type="match status" value="1"/>
</dbReference>
<keyword evidence="3 8" id="KW-0999">Mitochondrion inner membrane</keyword>
<keyword evidence="6 8" id="KW-0342">GTP-binding</keyword>
<dbReference type="NCBIfam" id="TIGR00231">
    <property type="entry name" value="small_GTP"/>
    <property type="match status" value="1"/>
</dbReference>
<name>A0ABR3I9P3_LOXSC</name>
<keyword evidence="2 8" id="KW-0547">Nucleotide-binding</keyword>
<keyword evidence="11" id="KW-1185">Reference proteome</keyword>
<dbReference type="Gene3D" id="3.40.50.300">
    <property type="entry name" value="P-loop containing nucleotide triphosphate hydrolases"/>
    <property type="match status" value="1"/>
</dbReference>
<dbReference type="CDD" id="cd01890">
    <property type="entry name" value="LepA"/>
    <property type="match status" value="1"/>
</dbReference>
<dbReference type="EC" id="3.6.5.n1" evidence="8"/>
<dbReference type="InterPro" id="IPR000795">
    <property type="entry name" value="T_Tr_GTP-bd_dom"/>
</dbReference>
<gene>
    <name evidence="10" type="ORF">ABMA27_014658</name>
</gene>
<comment type="caution">
    <text evidence="10">The sequence shown here is derived from an EMBL/GenBank/DDBJ whole genome shotgun (WGS) entry which is preliminary data.</text>
</comment>
<dbReference type="CDD" id="cd16260">
    <property type="entry name" value="EF4_III"/>
    <property type="match status" value="1"/>
</dbReference>
<dbReference type="InterPro" id="IPR000640">
    <property type="entry name" value="EFG_V-like"/>
</dbReference>
<dbReference type="EMBL" id="JBEUOH010000006">
    <property type="protein sequence ID" value="KAL0892991.1"/>
    <property type="molecule type" value="Genomic_DNA"/>
</dbReference>
<evidence type="ECO:0000256" key="6">
    <source>
        <dbReference type="ARBA" id="ARBA00023134"/>
    </source>
</evidence>
<keyword evidence="4 8" id="KW-0378">Hydrolase</keyword>
<dbReference type="CDD" id="cd03709">
    <property type="entry name" value="lepA_C"/>
    <property type="match status" value="1"/>
</dbReference>
<accession>A0ABR3I9P3</accession>
<evidence type="ECO:0000259" key="9">
    <source>
        <dbReference type="PROSITE" id="PS51722"/>
    </source>
</evidence>
<dbReference type="InterPro" id="IPR006297">
    <property type="entry name" value="EF-4"/>
</dbReference>
<comment type="similarity">
    <text evidence="1">Belongs to the TRAFAC class translation factor GTPase superfamily. Classic translation factor GTPase family. LepA subfamily.</text>
</comment>
<feature type="binding site" evidence="8">
    <location>
        <begin position="118"/>
        <end position="122"/>
    </location>
    <ligand>
        <name>GTP</name>
        <dbReference type="ChEBI" id="CHEBI:37565"/>
    </ligand>
</feature>
<proteinExistence type="inferred from homology"/>
<reference evidence="10 11" key="1">
    <citation type="submission" date="2024-06" db="EMBL/GenBank/DDBJ databases">
        <title>A chromosome-level genome assembly of beet webworm, Loxostege sticticalis.</title>
        <authorList>
            <person name="Zhang Y."/>
        </authorList>
    </citation>
    <scope>NUCLEOTIDE SEQUENCE [LARGE SCALE GENOMIC DNA]</scope>
    <source>
        <strain evidence="10">AQ026</strain>
        <tissue evidence="10">Whole body</tissue>
    </source>
</reference>
<organism evidence="10 11">
    <name type="scientific">Loxostege sticticalis</name>
    <name type="common">Beet webworm moth</name>
    <dbReference type="NCBI Taxonomy" id="481309"/>
    <lineage>
        <taxon>Eukaryota</taxon>
        <taxon>Metazoa</taxon>
        <taxon>Ecdysozoa</taxon>
        <taxon>Arthropoda</taxon>
        <taxon>Hexapoda</taxon>
        <taxon>Insecta</taxon>
        <taxon>Pterygota</taxon>
        <taxon>Neoptera</taxon>
        <taxon>Endopterygota</taxon>
        <taxon>Lepidoptera</taxon>
        <taxon>Glossata</taxon>
        <taxon>Ditrysia</taxon>
        <taxon>Pyraloidea</taxon>
        <taxon>Crambidae</taxon>
        <taxon>Pyraustinae</taxon>
        <taxon>Loxostege</taxon>
    </lineage>
</organism>
<dbReference type="NCBIfam" id="TIGR01393">
    <property type="entry name" value="lepA"/>
    <property type="match status" value="1"/>
</dbReference>
<evidence type="ECO:0000256" key="1">
    <source>
        <dbReference type="ARBA" id="ARBA00005454"/>
    </source>
</evidence>
<dbReference type="SUPFAM" id="SSF50447">
    <property type="entry name" value="Translation proteins"/>
    <property type="match status" value="1"/>
</dbReference>
<comment type="function">
    <text evidence="8">Promotes mitochondrial protein synthesis. May act as a fidelity factor of the translation reaction, by catalyzing a one-codon backward translocation of tRNAs on improperly translocated ribosomes. Binds to mitochondrial ribosomes in a GTP-dependent manner.</text>
</comment>
<evidence type="ECO:0000313" key="10">
    <source>
        <dbReference type="EMBL" id="KAL0892991.1"/>
    </source>
</evidence>
<evidence type="ECO:0000256" key="4">
    <source>
        <dbReference type="ARBA" id="ARBA00022801"/>
    </source>
</evidence>
<dbReference type="SUPFAM" id="SSF54980">
    <property type="entry name" value="EF-G C-terminal domain-like"/>
    <property type="match status" value="2"/>
</dbReference>
<dbReference type="InterPro" id="IPR013842">
    <property type="entry name" value="LepA_CTD"/>
</dbReference>
<dbReference type="InterPro" id="IPR038363">
    <property type="entry name" value="LepA_C_sf"/>
</dbReference>
<dbReference type="PANTHER" id="PTHR43512">
    <property type="entry name" value="TRANSLATION FACTOR GUF1-RELATED"/>
    <property type="match status" value="1"/>
</dbReference>
<dbReference type="InterPro" id="IPR053905">
    <property type="entry name" value="EF-G-like_DII"/>
</dbReference>
<dbReference type="Pfam" id="PF06421">
    <property type="entry name" value="LepA_C"/>
    <property type="match status" value="1"/>
</dbReference>
<evidence type="ECO:0000256" key="7">
    <source>
        <dbReference type="ARBA" id="ARBA00023136"/>
    </source>
</evidence>
<evidence type="ECO:0000256" key="5">
    <source>
        <dbReference type="ARBA" id="ARBA00023128"/>
    </source>
</evidence>
<dbReference type="Gene3D" id="3.30.70.870">
    <property type="entry name" value="Elongation Factor G (Translational Gtpase), domain 3"/>
    <property type="match status" value="1"/>
</dbReference>
<dbReference type="Pfam" id="PF22042">
    <property type="entry name" value="EF-G_D2"/>
    <property type="match status" value="1"/>
</dbReference>
<dbReference type="PANTHER" id="PTHR43512:SF7">
    <property type="entry name" value="TRANSLATION FACTOR GUF1, MITOCHONDRIAL"/>
    <property type="match status" value="1"/>
</dbReference>
<dbReference type="InterPro" id="IPR035654">
    <property type="entry name" value="LepA_IV"/>
</dbReference>
<dbReference type="Gene3D" id="3.30.70.240">
    <property type="match status" value="1"/>
</dbReference>
<evidence type="ECO:0000313" key="11">
    <source>
        <dbReference type="Proteomes" id="UP001549920"/>
    </source>
</evidence>
<dbReference type="InterPro" id="IPR009000">
    <property type="entry name" value="Transl_B-barrel_sf"/>
</dbReference>
<comment type="similarity">
    <text evidence="8">Belongs to the GTP-binding elongation factor family. LepA subfamily.</text>
</comment>
<feature type="binding site" evidence="8">
    <location>
        <begin position="53"/>
        <end position="60"/>
    </location>
    <ligand>
        <name>GTP</name>
        <dbReference type="ChEBI" id="CHEBI:37565"/>
    </ligand>
</feature>
<keyword evidence="5 8" id="KW-0496">Mitochondrion</keyword>
<dbReference type="PROSITE" id="PS51722">
    <property type="entry name" value="G_TR_2"/>
    <property type="match status" value="1"/>
</dbReference>
<dbReference type="Proteomes" id="UP001549920">
    <property type="component" value="Unassembled WGS sequence"/>
</dbReference>
<dbReference type="PRINTS" id="PR00315">
    <property type="entry name" value="ELONGATNFCT"/>
</dbReference>
<evidence type="ECO:0000256" key="3">
    <source>
        <dbReference type="ARBA" id="ARBA00022792"/>
    </source>
</evidence>
<comment type="catalytic activity">
    <reaction evidence="8">
        <text>GTP + H2O = GDP + phosphate + H(+)</text>
        <dbReference type="Rhea" id="RHEA:19669"/>
        <dbReference type="ChEBI" id="CHEBI:15377"/>
        <dbReference type="ChEBI" id="CHEBI:15378"/>
        <dbReference type="ChEBI" id="CHEBI:37565"/>
        <dbReference type="ChEBI" id="CHEBI:43474"/>
        <dbReference type="ChEBI" id="CHEBI:58189"/>
        <dbReference type="EC" id="3.6.5.n1"/>
    </reaction>
</comment>
<evidence type="ECO:0000256" key="8">
    <source>
        <dbReference type="HAMAP-Rule" id="MF_03137"/>
    </source>
</evidence>
<dbReference type="Pfam" id="PF00679">
    <property type="entry name" value="EFG_C"/>
    <property type="match status" value="1"/>
</dbReference>
<keyword evidence="8" id="KW-0648">Protein biosynthesis</keyword>
<evidence type="ECO:0000256" key="2">
    <source>
        <dbReference type="ARBA" id="ARBA00022741"/>
    </source>
</evidence>